<feature type="transmembrane region" description="Helical" evidence="1">
    <location>
        <begin position="42"/>
        <end position="64"/>
    </location>
</feature>
<dbReference type="NCBIfam" id="TIGR00254">
    <property type="entry name" value="GGDEF"/>
    <property type="match status" value="1"/>
</dbReference>
<dbReference type="SMART" id="SM00267">
    <property type="entry name" value="GGDEF"/>
    <property type="match status" value="1"/>
</dbReference>
<dbReference type="RefSeq" id="WP_169298598.1">
    <property type="nucleotide sequence ID" value="NZ_JABBNI010000029.1"/>
</dbReference>
<comment type="caution">
    <text evidence="3">The sequence shown here is derived from an EMBL/GenBank/DDBJ whole genome shotgun (WGS) entry which is preliminary data.</text>
</comment>
<evidence type="ECO:0000313" key="3">
    <source>
        <dbReference type="EMBL" id="NMM64001.1"/>
    </source>
</evidence>
<keyword evidence="1" id="KW-1133">Transmembrane helix</keyword>
<dbReference type="EMBL" id="JABBNI010000029">
    <property type="protein sequence ID" value="NMM64001.1"/>
    <property type="molecule type" value="Genomic_DNA"/>
</dbReference>
<feature type="transmembrane region" description="Helical" evidence="1">
    <location>
        <begin position="12"/>
        <end position="30"/>
    </location>
</feature>
<feature type="domain" description="GGDEF" evidence="2">
    <location>
        <begin position="238"/>
        <end position="371"/>
    </location>
</feature>
<feature type="transmembrane region" description="Helical" evidence="1">
    <location>
        <begin position="110"/>
        <end position="129"/>
    </location>
</feature>
<dbReference type="PROSITE" id="PS50887">
    <property type="entry name" value="GGDEF"/>
    <property type="match status" value="1"/>
</dbReference>
<dbReference type="GO" id="GO:0052621">
    <property type="term" value="F:diguanylate cyclase activity"/>
    <property type="evidence" value="ECO:0007669"/>
    <property type="project" value="TreeGrafter"/>
</dbReference>
<protein>
    <submittedName>
        <fullName evidence="3">GGDEF domain-containing protein</fullName>
    </submittedName>
</protein>
<evidence type="ECO:0000256" key="1">
    <source>
        <dbReference type="SAM" id="Phobius"/>
    </source>
</evidence>
<keyword evidence="1" id="KW-0812">Transmembrane</keyword>
<dbReference type="Pfam" id="PF00990">
    <property type="entry name" value="GGDEF"/>
    <property type="match status" value="1"/>
</dbReference>
<evidence type="ECO:0000259" key="2">
    <source>
        <dbReference type="PROSITE" id="PS50887"/>
    </source>
</evidence>
<dbReference type="AlphaFoldDB" id="A0A7Y0EIC0"/>
<proteinExistence type="predicted"/>
<dbReference type="InterPro" id="IPR000160">
    <property type="entry name" value="GGDEF_dom"/>
</dbReference>
<dbReference type="GO" id="GO:1902201">
    <property type="term" value="P:negative regulation of bacterial-type flagellum-dependent cell motility"/>
    <property type="evidence" value="ECO:0007669"/>
    <property type="project" value="TreeGrafter"/>
</dbReference>
<accession>A0A7Y0EIC0</accession>
<organism evidence="3 4">
    <name type="scientific">Clostridium muellerianum</name>
    <dbReference type="NCBI Taxonomy" id="2716538"/>
    <lineage>
        <taxon>Bacteria</taxon>
        <taxon>Bacillati</taxon>
        <taxon>Bacillota</taxon>
        <taxon>Clostridia</taxon>
        <taxon>Eubacteriales</taxon>
        <taxon>Clostridiaceae</taxon>
        <taxon>Clostridium</taxon>
    </lineage>
</organism>
<dbReference type="InterPro" id="IPR050469">
    <property type="entry name" value="Diguanylate_Cyclase"/>
</dbReference>
<dbReference type="CDD" id="cd01949">
    <property type="entry name" value="GGDEF"/>
    <property type="match status" value="1"/>
</dbReference>
<dbReference type="Proteomes" id="UP000537131">
    <property type="component" value="Unassembled WGS sequence"/>
</dbReference>
<keyword evidence="4" id="KW-1185">Reference proteome</keyword>
<feature type="transmembrane region" description="Helical" evidence="1">
    <location>
        <begin position="141"/>
        <end position="161"/>
    </location>
</feature>
<dbReference type="FunFam" id="3.30.70.270:FF:000001">
    <property type="entry name" value="Diguanylate cyclase domain protein"/>
    <property type="match status" value="1"/>
</dbReference>
<name>A0A7Y0EIC0_9CLOT</name>
<dbReference type="PANTHER" id="PTHR45138:SF9">
    <property type="entry name" value="DIGUANYLATE CYCLASE DGCM-RELATED"/>
    <property type="match status" value="1"/>
</dbReference>
<feature type="transmembrane region" description="Helical" evidence="1">
    <location>
        <begin position="76"/>
        <end position="104"/>
    </location>
</feature>
<dbReference type="Gene3D" id="3.30.70.270">
    <property type="match status" value="1"/>
</dbReference>
<dbReference type="InterPro" id="IPR043128">
    <property type="entry name" value="Rev_trsase/Diguanyl_cyclase"/>
</dbReference>
<keyword evidence="1" id="KW-0472">Membrane</keyword>
<dbReference type="SUPFAM" id="SSF55073">
    <property type="entry name" value="Nucleotide cyclase"/>
    <property type="match status" value="1"/>
</dbReference>
<gene>
    <name evidence="3" type="ORF">HBE96_15225</name>
</gene>
<dbReference type="InterPro" id="IPR029787">
    <property type="entry name" value="Nucleotide_cyclase"/>
</dbReference>
<sequence length="371" mass="42355">MMNYLFIVKQLLNNMFLFISFLFIWGQFFRNKKYLLTPMAPIKVRVLCGIIGGVLGGLLMSFIMRDQNFLPIDFRNFAIVISAINGGYLSSFITGLLLSCFSIISLGVNYESLIISVTMLTISIGCGFVSKKNIQKINQWIYMISYSLILQYTFMLIFPSPMAAGGQRFYKNFVIYSFLTIMFGFVVYYLSEYINQSNLMFMKYKEDSSKDFLTGLNNVREFDSLFNNLSRKAVEKKKSLSLMIIDIDWFKKINDTYGHSSGDEVLKQLGEVLKRNCRTFDIVSRNGGEEFSILLINCPSAESIEIAERIRRAVEKYEFMLPTGGKVNISVSVGVATYPNIVGNTGKLRESADIALYEAKRTGRNKVVQYY</sequence>
<feature type="transmembrane region" description="Helical" evidence="1">
    <location>
        <begin position="173"/>
        <end position="191"/>
    </location>
</feature>
<dbReference type="PANTHER" id="PTHR45138">
    <property type="entry name" value="REGULATORY COMPONENTS OF SENSORY TRANSDUCTION SYSTEM"/>
    <property type="match status" value="1"/>
</dbReference>
<dbReference type="GO" id="GO:0043709">
    <property type="term" value="P:cell adhesion involved in single-species biofilm formation"/>
    <property type="evidence" value="ECO:0007669"/>
    <property type="project" value="TreeGrafter"/>
</dbReference>
<reference evidence="3 4" key="1">
    <citation type="submission" date="2020-06" db="EMBL/GenBank/DDBJ databases">
        <title>Complete Genome Sequence of Clostridium muelleri sp. nov. P21T, an Acid-Alcohol Producing Acetogen Isolated from Old Hay.</title>
        <authorList>
            <person name="Duncan K.E."/>
            <person name="Tanner R.S."/>
        </authorList>
    </citation>
    <scope>NUCLEOTIDE SEQUENCE [LARGE SCALE GENOMIC DNA]</scope>
    <source>
        <strain evidence="3 4">P21</strain>
    </source>
</reference>
<dbReference type="GO" id="GO:0005886">
    <property type="term" value="C:plasma membrane"/>
    <property type="evidence" value="ECO:0007669"/>
    <property type="project" value="TreeGrafter"/>
</dbReference>
<evidence type="ECO:0000313" key="4">
    <source>
        <dbReference type="Proteomes" id="UP000537131"/>
    </source>
</evidence>